<evidence type="ECO:0000256" key="2">
    <source>
        <dbReference type="ARBA" id="ARBA00023002"/>
    </source>
</evidence>
<keyword evidence="1" id="KW-0732">Signal</keyword>
<evidence type="ECO:0000313" key="6">
    <source>
        <dbReference type="EMBL" id="MEL1251883.1"/>
    </source>
</evidence>
<dbReference type="Pfam" id="PF01323">
    <property type="entry name" value="DSBA"/>
    <property type="match status" value="1"/>
</dbReference>
<dbReference type="Pfam" id="PF18312">
    <property type="entry name" value="ScsC_N"/>
    <property type="match status" value="1"/>
</dbReference>
<keyword evidence="7" id="KW-1185">Reference proteome</keyword>
<dbReference type="RefSeq" id="WP_341674425.1">
    <property type="nucleotide sequence ID" value="NZ_JBBYHV010000002.1"/>
</dbReference>
<comment type="caution">
    <text evidence="6">The sequence shown here is derived from an EMBL/GenBank/DDBJ whole genome shotgun (WGS) entry which is preliminary data.</text>
</comment>
<organism evidence="6 7">
    <name type="scientific">Aurantiacibacter gilvus</name>
    <dbReference type="NCBI Taxonomy" id="3139141"/>
    <lineage>
        <taxon>Bacteria</taxon>
        <taxon>Pseudomonadati</taxon>
        <taxon>Pseudomonadota</taxon>
        <taxon>Alphaproteobacteria</taxon>
        <taxon>Sphingomonadales</taxon>
        <taxon>Erythrobacteraceae</taxon>
        <taxon>Aurantiacibacter</taxon>
    </lineage>
</organism>
<dbReference type="PANTHER" id="PTHR13887">
    <property type="entry name" value="GLUTATHIONE S-TRANSFERASE KAPPA"/>
    <property type="match status" value="1"/>
</dbReference>
<evidence type="ECO:0000256" key="3">
    <source>
        <dbReference type="ARBA" id="ARBA00023157"/>
    </source>
</evidence>
<dbReference type="InterPro" id="IPR001853">
    <property type="entry name" value="DSBA-like_thioredoxin_dom"/>
</dbReference>
<feature type="domain" description="Thioredoxin" evidence="5">
    <location>
        <begin position="63"/>
        <end position="229"/>
    </location>
</feature>
<dbReference type="SUPFAM" id="SSF52833">
    <property type="entry name" value="Thioredoxin-like"/>
    <property type="match status" value="1"/>
</dbReference>
<dbReference type="InterPro" id="IPR041205">
    <property type="entry name" value="ScsC_N"/>
</dbReference>
<evidence type="ECO:0000259" key="5">
    <source>
        <dbReference type="PROSITE" id="PS51352"/>
    </source>
</evidence>
<keyword evidence="2" id="KW-0560">Oxidoreductase</keyword>
<dbReference type="Gene3D" id="3.40.30.10">
    <property type="entry name" value="Glutaredoxin"/>
    <property type="match status" value="1"/>
</dbReference>
<dbReference type="PANTHER" id="PTHR13887:SF14">
    <property type="entry name" value="DISULFIDE BOND FORMATION PROTEIN D"/>
    <property type="match status" value="1"/>
</dbReference>
<keyword evidence="3" id="KW-1015">Disulfide bond</keyword>
<sequence>MRTLTTVLIALVAGFAGAAAFLYSGLAPDRTREVLLANPEILPEAMQELQRRDMAARIEPLRDELEAPFPGAVLGNPNGEVTLVEFSDYACGYCRTSLAHVNSLIEANPDLRVVIREYPILSAASADAARMALAAAEQGKFEAFHNAMFASDGLSADDIDNAARIAGLDLDRARMSIEGGLYETQLQNNVFLGQNMGLSGTPAWVIGDQVLSGAVGEAVIGAAIEEARDS</sequence>
<accession>A0ABU9IHG8</accession>
<reference evidence="6 7" key="1">
    <citation type="submission" date="2024-04" db="EMBL/GenBank/DDBJ databases">
        <title>Aurantiacibacter sp. DGU6 16S ribosomal RNA gene Genome sequencing and assembly.</title>
        <authorList>
            <person name="Park S."/>
        </authorList>
    </citation>
    <scope>NUCLEOTIDE SEQUENCE [LARGE SCALE GENOMIC DNA]</scope>
    <source>
        <strain evidence="6 7">DGU6</strain>
    </source>
</reference>
<gene>
    <name evidence="6" type="ORF">AAEO60_14490</name>
</gene>
<protein>
    <submittedName>
        <fullName evidence="6">DsbA family protein</fullName>
    </submittedName>
</protein>
<evidence type="ECO:0000256" key="1">
    <source>
        <dbReference type="ARBA" id="ARBA00022729"/>
    </source>
</evidence>
<evidence type="ECO:0000256" key="4">
    <source>
        <dbReference type="ARBA" id="ARBA00023284"/>
    </source>
</evidence>
<dbReference type="Proteomes" id="UP001497045">
    <property type="component" value="Unassembled WGS sequence"/>
</dbReference>
<dbReference type="PROSITE" id="PS51352">
    <property type="entry name" value="THIOREDOXIN_2"/>
    <property type="match status" value="1"/>
</dbReference>
<evidence type="ECO:0000313" key="7">
    <source>
        <dbReference type="Proteomes" id="UP001497045"/>
    </source>
</evidence>
<dbReference type="CDD" id="cd03023">
    <property type="entry name" value="DsbA_Com1_like"/>
    <property type="match status" value="1"/>
</dbReference>
<proteinExistence type="predicted"/>
<name>A0ABU9IHG8_9SPHN</name>
<dbReference type="EMBL" id="JBBYHV010000002">
    <property type="protein sequence ID" value="MEL1251883.1"/>
    <property type="molecule type" value="Genomic_DNA"/>
</dbReference>
<dbReference type="InterPro" id="IPR013766">
    <property type="entry name" value="Thioredoxin_domain"/>
</dbReference>
<dbReference type="InterPro" id="IPR036249">
    <property type="entry name" value="Thioredoxin-like_sf"/>
</dbReference>
<keyword evidence="4" id="KW-0676">Redox-active center</keyword>